<dbReference type="PANTHER" id="PTHR33884">
    <property type="entry name" value="UPF0410 PROTEIN YMGE"/>
    <property type="match status" value="1"/>
</dbReference>
<evidence type="ECO:0000313" key="8">
    <source>
        <dbReference type="EMBL" id="MET1489904.1"/>
    </source>
</evidence>
<dbReference type="Pfam" id="PF04226">
    <property type="entry name" value="Transgly_assoc"/>
    <property type="match status" value="1"/>
</dbReference>
<feature type="transmembrane region" description="Helical" evidence="7">
    <location>
        <begin position="42"/>
        <end position="63"/>
    </location>
</feature>
<protein>
    <submittedName>
        <fullName evidence="8">GlsB/YeaQ/YmgE family stress response membrane protein</fullName>
    </submittedName>
</protein>
<gene>
    <name evidence="8" type="ORF">ABVT11_08700</name>
</gene>
<sequence>MESTTAAAMVGGVTGIVIALVIGLIIGVVAKLLMPGRDPGGWFMTCLLGIAGSWIGGLVFKLLGISAGGFVGLIGSVLGAMLILLAYRMVMKRA</sequence>
<comment type="subcellular location">
    <subcellularLocation>
        <location evidence="1">Cell membrane</location>
        <topology evidence="1">Multi-pass membrane protein</topology>
    </subcellularLocation>
</comment>
<keyword evidence="5 7" id="KW-1133">Transmembrane helix</keyword>
<evidence type="ECO:0000313" key="9">
    <source>
        <dbReference type="Proteomes" id="UP001548590"/>
    </source>
</evidence>
<comment type="similarity">
    <text evidence="2">Belongs to the UPF0410 family.</text>
</comment>
<keyword evidence="4 7" id="KW-0812">Transmembrane</keyword>
<dbReference type="RefSeq" id="WP_345923219.1">
    <property type="nucleotide sequence ID" value="NZ_JBDIVF010000001.1"/>
</dbReference>
<dbReference type="Proteomes" id="UP001548590">
    <property type="component" value="Unassembled WGS sequence"/>
</dbReference>
<dbReference type="EMBL" id="JBEWLZ010000004">
    <property type="protein sequence ID" value="MET1489904.1"/>
    <property type="molecule type" value="Genomic_DNA"/>
</dbReference>
<proteinExistence type="inferred from homology"/>
<feature type="transmembrane region" description="Helical" evidence="7">
    <location>
        <begin position="69"/>
        <end position="90"/>
    </location>
</feature>
<accession>A0ABV2CPT4</accession>
<keyword evidence="6 7" id="KW-0472">Membrane</keyword>
<evidence type="ECO:0000256" key="3">
    <source>
        <dbReference type="ARBA" id="ARBA00022475"/>
    </source>
</evidence>
<evidence type="ECO:0000256" key="5">
    <source>
        <dbReference type="ARBA" id="ARBA00022989"/>
    </source>
</evidence>
<comment type="caution">
    <text evidence="8">The sequence shown here is derived from an EMBL/GenBank/DDBJ whole genome shotgun (WGS) entry which is preliminary data.</text>
</comment>
<keyword evidence="3" id="KW-1003">Cell membrane</keyword>
<evidence type="ECO:0000256" key="2">
    <source>
        <dbReference type="ARBA" id="ARBA00011006"/>
    </source>
</evidence>
<organism evidence="8 9">
    <name type="scientific">Uliginosibacterium paludis</name>
    <dbReference type="NCBI Taxonomy" id="1615952"/>
    <lineage>
        <taxon>Bacteria</taxon>
        <taxon>Pseudomonadati</taxon>
        <taxon>Pseudomonadota</taxon>
        <taxon>Betaproteobacteria</taxon>
        <taxon>Rhodocyclales</taxon>
        <taxon>Zoogloeaceae</taxon>
        <taxon>Uliginosibacterium</taxon>
    </lineage>
</organism>
<keyword evidence="9" id="KW-1185">Reference proteome</keyword>
<evidence type="ECO:0000256" key="6">
    <source>
        <dbReference type="ARBA" id="ARBA00023136"/>
    </source>
</evidence>
<dbReference type="InterPro" id="IPR007341">
    <property type="entry name" value="Transgly_assoc"/>
</dbReference>
<dbReference type="PANTHER" id="PTHR33884:SF3">
    <property type="entry name" value="UPF0410 PROTEIN YMGE"/>
    <property type="match status" value="1"/>
</dbReference>
<evidence type="ECO:0000256" key="7">
    <source>
        <dbReference type="SAM" id="Phobius"/>
    </source>
</evidence>
<feature type="transmembrane region" description="Helical" evidence="7">
    <location>
        <begin position="6"/>
        <end position="30"/>
    </location>
</feature>
<name>A0ABV2CPT4_9RHOO</name>
<evidence type="ECO:0000256" key="4">
    <source>
        <dbReference type="ARBA" id="ARBA00022692"/>
    </source>
</evidence>
<reference evidence="8 9" key="1">
    <citation type="submission" date="2024-07" db="EMBL/GenBank/DDBJ databases">
        <title>Uliginosibacterium paludis KCTC:42655.</title>
        <authorList>
            <person name="Kim M.K."/>
        </authorList>
    </citation>
    <scope>NUCLEOTIDE SEQUENCE [LARGE SCALE GENOMIC DNA]</scope>
    <source>
        <strain evidence="8 9">KCTC 42655</strain>
    </source>
</reference>
<evidence type="ECO:0000256" key="1">
    <source>
        <dbReference type="ARBA" id="ARBA00004651"/>
    </source>
</evidence>